<dbReference type="KEGG" id="lrs:PX52LOC_00700"/>
<dbReference type="Proteomes" id="UP000324974">
    <property type="component" value="Chromosome"/>
</dbReference>
<feature type="chain" id="PRO_5022895047" description="BBP7 family outer membrane beta-barrel protein" evidence="2">
    <location>
        <begin position="25"/>
        <end position="479"/>
    </location>
</feature>
<dbReference type="OrthoDB" id="8212403at2"/>
<feature type="region of interest" description="Disordered" evidence="1">
    <location>
        <begin position="68"/>
        <end position="91"/>
    </location>
</feature>
<keyword evidence="2" id="KW-0732">Signal</keyword>
<proteinExistence type="predicted"/>
<evidence type="ECO:0000256" key="2">
    <source>
        <dbReference type="SAM" id="SignalP"/>
    </source>
</evidence>
<dbReference type="Pfam" id="PF07585">
    <property type="entry name" value="BBP7"/>
    <property type="match status" value="1"/>
</dbReference>
<evidence type="ECO:0008006" key="5">
    <source>
        <dbReference type="Google" id="ProtNLM"/>
    </source>
</evidence>
<sequence>MLTRFLGGVAACVGAAGALSAQQAAPTATAPSSAVPARVAATTIDRGSPLATAPNLIAVQATTPAKPAAPAPVAAKPGTPIPASPATPATPVQTPMSGLLTEGGCSAVACPAPAACAVPCGPPGKFWFDAGYWYGHLTGQNVPPLVTAAPVGTPRAVAGTLGGPGTTVLYPTGKVNSNWRSGFYLNAGMWFDDAQKCGIEGNFFFLGQSKQGYTASDPTGASIITRPFTNTITGLPDTELVSFPGILAGSINVQSRSNIIGGGPNFVKNLCCGPCGRFDLLLGYTYLNVRDEINIQENLTSLPGQTNVTPGTMFQVNDNFKTSNNFHGANIGFATERRYSHYYLGARAGVALGVNHQVIDIDGNTTITPPGGPAQTYQGGLLAQPSNIGHYTRDRFAVMPWVGLKAGVQLTPHLRAYVGYDYLYLSNVVRAGDQIDLRVNPTQIPPRTNGVTGPAFPVFTPKETGVSLNAIRFGLEGRY</sequence>
<accession>A0A5C1A7M1</accession>
<evidence type="ECO:0000313" key="3">
    <source>
        <dbReference type="EMBL" id="QEL13842.1"/>
    </source>
</evidence>
<keyword evidence="4" id="KW-1185">Reference proteome</keyword>
<dbReference type="AlphaFoldDB" id="A0A5C1A7M1"/>
<evidence type="ECO:0000313" key="4">
    <source>
        <dbReference type="Proteomes" id="UP000324974"/>
    </source>
</evidence>
<feature type="signal peptide" evidence="2">
    <location>
        <begin position="1"/>
        <end position="24"/>
    </location>
</feature>
<gene>
    <name evidence="3" type="ORF">PX52LOC_00700</name>
</gene>
<organism evidence="3 4">
    <name type="scientific">Limnoglobus roseus</name>
    <dbReference type="NCBI Taxonomy" id="2598579"/>
    <lineage>
        <taxon>Bacteria</taxon>
        <taxon>Pseudomonadati</taxon>
        <taxon>Planctomycetota</taxon>
        <taxon>Planctomycetia</taxon>
        <taxon>Gemmatales</taxon>
        <taxon>Gemmataceae</taxon>
        <taxon>Limnoglobus</taxon>
    </lineage>
</organism>
<evidence type="ECO:0000256" key="1">
    <source>
        <dbReference type="SAM" id="MobiDB-lite"/>
    </source>
</evidence>
<feature type="compositionally biased region" description="Low complexity" evidence="1">
    <location>
        <begin position="68"/>
        <end position="78"/>
    </location>
</feature>
<protein>
    <recommendedName>
        <fullName evidence="5">BBP7 family outer membrane beta-barrel protein</fullName>
    </recommendedName>
</protein>
<dbReference type="RefSeq" id="WP_149108780.1">
    <property type="nucleotide sequence ID" value="NZ_CP042425.1"/>
</dbReference>
<reference evidence="4" key="1">
    <citation type="submission" date="2019-08" db="EMBL/GenBank/DDBJ databases">
        <title>Limnoglobus roseus gen. nov., sp. nov., a novel freshwater planctomycete with a giant genome from the family Gemmataceae.</title>
        <authorList>
            <person name="Kulichevskaya I.S."/>
            <person name="Naumoff D.G."/>
            <person name="Miroshnikov K."/>
            <person name="Ivanova A."/>
            <person name="Philippov D.A."/>
            <person name="Hakobyan A."/>
            <person name="Rijpstra I.C."/>
            <person name="Sinninghe Damste J.S."/>
            <person name="Liesack W."/>
            <person name="Dedysh S.N."/>
        </authorList>
    </citation>
    <scope>NUCLEOTIDE SEQUENCE [LARGE SCALE GENOMIC DNA]</scope>
    <source>
        <strain evidence="4">PX52</strain>
    </source>
</reference>
<dbReference type="EMBL" id="CP042425">
    <property type="protein sequence ID" value="QEL13842.1"/>
    <property type="molecule type" value="Genomic_DNA"/>
</dbReference>
<name>A0A5C1A7M1_9BACT</name>
<dbReference type="InterPro" id="IPR011446">
    <property type="entry name" value="BBP7"/>
</dbReference>